<evidence type="ECO:0000256" key="7">
    <source>
        <dbReference type="ARBA" id="ARBA00022603"/>
    </source>
</evidence>
<dbReference type="Pfam" id="PF13847">
    <property type="entry name" value="Methyltransf_31"/>
    <property type="match status" value="1"/>
</dbReference>
<dbReference type="GO" id="GO:0005542">
    <property type="term" value="F:folic acid binding"/>
    <property type="evidence" value="ECO:0007669"/>
    <property type="project" value="UniProtKB-KW"/>
</dbReference>
<evidence type="ECO:0000256" key="13">
    <source>
        <dbReference type="PIRSR" id="PIRSR000385-2"/>
    </source>
</evidence>
<dbReference type="GO" id="GO:0005829">
    <property type="term" value="C:cytosol"/>
    <property type="evidence" value="ECO:0007669"/>
    <property type="project" value="TreeGrafter"/>
</dbReference>
<feature type="binding site" evidence="13">
    <location>
        <position position="19"/>
    </location>
    <ligand>
        <name>S-adenosyl-L-methionine</name>
        <dbReference type="ChEBI" id="CHEBI:59789"/>
    </ligand>
</feature>
<name>A0A1B6CFW0_9HEMI</name>
<dbReference type="PIRSF" id="PIRSF000385">
    <property type="entry name" value="Gly_N-mtase"/>
    <property type="match status" value="1"/>
</dbReference>
<dbReference type="GO" id="GO:1904047">
    <property type="term" value="F:S-adenosyl-L-methionine binding"/>
    <property type="evidence" value="ECO:0007669"/>
    <property type="project" value="TreeGrafter"/>
</dbReference>
<dbReference type="GO" id="GO:0042802">
    <property type="term" value="F:identical protein binding"/>
    <property type="evidence" value="ECO:0007669"/>
    <property type="project" value="TreeGrafter"/>
</dbReference>
<dbReference type="SUPFAM" id="SSF53335">
    <property type="entry name" value="S-adenosyl-L-methionine-dependent methyltransferases"/>
    <property type="match status" value="1"/>
</dbReference>
<dbReference type="InterPro" id="IPR029063">
    <property type="entry name" value="SAM-dependent_MTases_sf"/>
</dbReference>
<dbReference type="GO" id="GO:0046498">
    <property type="term" value="P:S-adenosylhomocysteine metabolic process"/>
    <property type="evidence" value="ECO:0007669"/>
    <property type="project" value="TreeGrafter"/>
</dbReference>
<dbReference type="GO" id="GO:0017174">
    <property type="term" value="F:glycine N-methyltransferase activity"/>
    <property type="evidence" value="ECO:0007669"/>
    <property type="project" value="UniProtKB-EC"/>
</dbReference>
<evidence type="ECO:0000256" key="4">
    <source>
        <dbReference type="ARBA" id="ARBA00019972"/>
    </source>
</evidence>
<dbReference type="FunFam" id="3.40.50.150:FF:000113">
    <property type="entry name" value="Glycine N-methyltransferase"/>
    <property type="match status" value="1"/>
</dbReference>
<dbReference type="GO" id="GO:0006111">
    <property type="term" value="P:regulation of gluconeogenesis"/>
    <property type="evidence" value="ECO:0007669"/>
    <property type="project" value="TreeGrafter"/>
</dbReference>
<feature type="binding site" evidence="13">
    <location>
        <position position="62"/>
    </location>
    <ligand>
        <name>S-adenosyl-L-methionine</name>
        <dbReference type="ChEBI" id="CHEBI:59789"/>
    </ligand>
</feature>
<keyword evidence="5" id="KW-0963">Cytoplasm</keyword>
<dbReference type="EMBL" id="GEDC01025035">
    <property type="protein sequence ID" value="JAS12263.1"/>
    <property type="molecule type" value="Transcribed_RNA"/>
</dbReference>
<dbReference type="Gene3D" id="3.40.50.150">
    <property type="entry name" value="Vaccinia Virus protein VP39"/>
    <property type="match status" value="1"/>
</dbReference>
<reference evidence="15" key="1">
    <citation type="submission" date="2015-12" db="EMBL/GenBank/DDBJ databases">
        <title>De novo transcriptome assembly of four potential Pierce s Disease insect vectors from Arizona vineyards.</title>
        <authorList>
            <person name="Tassone E.E."/>
        </authorList>
    </citation>
    <scope>NUCLEOTIDE SEQUENCE</scope>
</reference>
<feature type="binding site" evidence="13">
    <location>
        <position position="83"/>
    </location>
    <ligand>
        <name>S-adenosyl-L-methionine</name>
        <dbReference type="ChEBI" id="CHEBI:59789"/>
    </ligand>
</feature>
<keyword evidence="6" id="KW-0597">Phosphoprotein</keyword>
<comment type="subcellular location">
    <subcellularLocation>
        <location evidence="1">Cytoplasm</location>
    </subcellularLocation>
</comment>
<keyword evidence="8 12" id="KW-0808">Transferase</keyword>
<evidence type="ECO:0000256" key="10">
    <source>
        <dbReference type="ARBA" id="ARBA00022954"/>
    </source>
</evidence>
<dbReference type="Gene3D" id="3.30.46.10">
    <property type="entry name" value="Glycine N-methyltransferase, chain A, domain 1"/>
    <property type="match status" value="1"/>
</dbReference>
<dbReference type="GO" id="GO:1901052">
    <property type="term" value="P:sarcosine metabolic process"/>
    <property type="evidence" value="ECO:0007669"/>
    <property type="project" value="TreeGrafter"/>
</dbReference>
<keyword evidence="7 12" id="KW-0489">Methyltransferase</keyword>
<comment type="subunit">
    <text evidence="2">Homotetramer.</text>
</comment>
<dbReference type="GO" id="GO:0016594">
    <property type="term" value="F:glycine binding"/>
    <property type="evidence" value="ECO:0007669"/>
    <property type="project" value="TreeGrafter"/>
</dbReference>
<keyword evidence="10" id="KW-0290">Folate-binding</keyword>
<evidence type="ECO:0000256" key="12">
    <source>
        <dbReference type="PIRNR" id="PIRNR000385"/>
    </source>
</evidence>
<feature type="binding site" evidence="13">
    <location>
        <position position="28"/>
    </location>
    <ligand>
        <name>S-adenosyl-L-methionine</name>
        <dbReference type="ChEBI" id="CHEBI:59789"/>
    </ligand>
</feature>
<dbReference type="InterPro" id="IPR014369">
    <property type="entry name" value="Gly/Sar_N_MeTrfase"/>
</dbReference>
<evidence type="ECO:0000256" key="5">
    <source>
        <dbReference type="ARBA" id="ARBA00022490"/>
    </source>
</evidence>
<sequence>MPNSFINPLPLEVPITDQYADGKAAQMWAKYIGDNTSRTSNYKDFLVSFLRKNGCKRILDVACGTGVDSIMLLEEGFEVTSIDGSDKMLKHALRSRWRRRKEPAFDNWVIEEANWTSLTKDLGKFKQFDAVICLGNSFAHMLDTTGDQENQRLALKNFEECLKPGGILLIDHRNFDHMLSGETAPPKSIYYSSSLNCTIKTYVTYISNKPRMITLDYFFNETSAENTKCEFKLFYHPHRLHDFSKMLHDTFGKNSKETILADFKPLDEVKTPGYYIHLVKKH</sequence>
<evidence type="ECO:0000256" key="9">
    <source>
        <dbReference type="ARBA" id="ARBA00022691"/>
    </source>
</evidence>
<dbReference type="PANTHER" id="PTHR16458:SF2">
    <property type="entry name" value="GLYCINE N-METHYLTRANSFERASE"/>
    <property type="match status" value="1"/>
</dbReference>
<evidence type="ECO:0000313" key="15">
    <source>
        <dbReference type="EMBL" id="JAS12263.1"/>
    </source>
</evidence>
<evidence type="ECO:0000256" key="11">
    <source>
        <dbReference type="ARBA" id="ARBA00048261"/>
    </source>
</evidence>
<evidence type="ECO:0000256" key="2">
    <source>
        <dbReference type="ARBA" id="ARBA00011881"/>
    </source>
</evidence>
<dbReference type="GO" id="GO:0051289">
    <property type="term" value="P:protein homotetramerization"/>
    <property type="evidence" value="ECO:0007669"/>
    <property type="project" value="TreeGrafter"/>
</dbReference>
<dbReference type="GO" id="GO:0046500">
    <property type="term" value="P:S-adenosylmethionine metabolic process"/>
    <property type="evidence" value="ECO:0007669"/>
    <property type="project" value="TreeGrafter"/>
</dbReference>
<feature type="domain" description="Methyltransferase" evidence="14">
    <location>
        <begin position="56"/>
        <end position="174"/>
    </location>
</feature>
<gene>
    <name evidence="15" type="ORF">g.10425</name>
</gene>
<dbReference type="CDD" id="cd02440">
    <property type="entry name" value="AdoMet_MTases"/>
    <property type="match status" value="1"/>
</dbReference>
<evidence type="ECO:0000256" key="3">
    <source>
        <dbReference type="ARBA" id="ARBA00011999"/>
    </source>
</evidence>
<feature type="binding site" evidence="13">
    <location>
        <begin position="114"/>
        <end position="115"/>
    </location>
    <ligand>
        <name>S-adenosyl-L-methionine</name>
        <dbReference type="ChEBI" id="CHEBI:59789"/>
    </ligand>
</feature>
<accession>A0A1B6CFW0</accession>
<keyword evidence="9 12" id="KW-0949">S-adenosyl-L-methionine</keyword>
<dbReference type="PROSITE" id="PS51600">
    <property type="entry name" value="SAM_GNMT"/>
    <property type="match status" value="1"/>
</dbReference>
<proteinExistence type="inferred from homology"/>
<dbReference type="InterPro" id="IPR025714">
    <property type="entry name" value="Methyltranfer_dom"/>
</dbReference>
<feature type="binding site" evidence="13">
    <location>
        <position position="38"/>
    </location>
    <ligand>
        <name>S-adenosyl-L-methionine</name>
        <dbReference type="ChEBI" id="CHEBI:59789"/>
    </ligand>
</feature>
<evidence type="ECO:0000256" key="1">
    <source>
        <dbReference type="ARBA" id="ARBA00004496"/>
    </source>
</evidence>
<comment type="similarity">
    <text evidence="12">Belongs to the class I-like SAM-binding methyltransferase superfamily. Glycine N-methyltransferase family.</text>
</comment>
<evidence type="ECO:0000259" key="14">
    <source>
        <dbReference type="Pfam" id="PF13847"/>
    </source>
</evidence>
<protein>
    <recommendedName>
        <fullName evidence="4">Glycine N-methyltransferase</fullName>
        <ecNumber evidence="3">2.1.1.20</ecNumber>
    </recommendedName>
</protein>
<comment type="catalytic activity">
    <reaction evidence="11">
        <text>glycine + S-adenosyl-L-methionine = sarcosine + S-adenosyl-L-homocysteine + H(+)</text>
        <dbReference type="Rhea" id="RHEA:19937"/>
        <dbReference type="ChEBI" id="CHEBI:15378"/>
        <dbReference type="ChEBI" id="CHEBI:57305"/>
        <dbReference type="ChEBI" id="CHEBI:57433"/>
        <dbReference type="ChEBI" id="CHEBI:57856"/>
        <dbReference type="ChEBI" id="CHEBI:59789"/>
        <dbReference type="EC" id="2.1.1.20"/>
    </reaction>
    <physiologicalReaction direction="left-to-right" evidence="11">
        <dbReference type="Rhea" id="RHEA:19938"/>
    </physiologicalReaction>
</comment>
<evidence type="ECO:0000256" key="8">
    <source>
        <dbReference type="ARBA" id="ARBA00022679"/>
    </source>
</evidence>
<dbReference type="GO" id="GO:0032259">
    <property type="term" value="P:methylation"/>
    <property type="evidence" value="ECO:0007669"/>
    <property type="project" value="UniProtKB-KW"/>
</dbReference>
<dbReference type="PANTHER" id="PTHR16458">
    <property type="entry name" value="GLYCINE N-METHYLTRANSFERASE"/>
    <property type="match status" value="1"/>
</dbReference>
<dbReference type="AlphaFoldDB" id="A0A1B6CFW0"/>
<evidence type="ECO:0000256" key="6">
    <source>
        <dbReference type="ARBA" id="ARBA00022553"/>
    </source>
</evidence>
<organism evidence="15">
    <name type="scientific">Clastoptera arizonana</name>
    <name type="common">Arizona spittle bug</name>
    <dbReference type="NCBI Taxonomy" id="38151"/>
    <lineage>
        <taxon>Eukaryota</taxon>
        <taxon>Metazoa</taxon>
        <taxon>Ecdysozoa</taxon>
        <taxon>Arthropoda</taxon>
        <taxon>Hexapoda</taxon>
        <taxon>Insecta</taxon>
        <taxon>Pterygota</taxon>
        <taxon>Neoptera</taxon>
        <taxon>Paraneoptera</taxon>
        <taxon>Hemiptera</taxon>
        <taxon>Auchenorrhyncha</taxon>
        <taxon>Cercopoidea</taxon>
        <taxon>Clastopteridae</taxon>
        <taxon>Clastoptera</taxon>
    </lineage>
</organism>
<dbReference type="EC" id="2.1.1.20" evidence="3"/>
<dbReference type="GO" id="GO:0006730">
    <property type="term" value="P:one-carbon metabolic process"/>
    <property type="evidence" value="ECO:0007669"/>
    <property type="project" value="TreeGrafter"/>
</dbReference>
<feature type="binding site" evidence="13">
    <location>
        <position position="134"/>
    </location>
    <ligand>
        <name>S-adenosyl-L-methionine</name>
        <dbReference type="ChEBI" id="CHEBI:59789"/>
    </ligand>
</feature>